<proteinExistence type="predicted"/>
<name>A0A974NUI9_9SPHN</name>
<dbReference type="RefSeq" id="WP_202093172.1">
    <property type="nucleotide sequence ID" value="NZ_CP061035.1"/>
</dbReference>
<evidence type="ECO:0000313" key="2">
    <source>
        <dbReference type="Proteomes" id="UP000595894"/>
    </source>
</evidence>
<dbReference type="AlphaFoldDB" id="A0A974NUI9"/>
<reference evidence="2" key="1">
    <citation type="submission" date="2020-09" db="EMBL/GenBank/DDBJ databases">
        <title>Sphingomonas sp., a new species isolated from pork steak.</title>
        <authorList>
            <person name="Heidler von Heilborn D."/>
        </authorList>
    </citation>
    <scope>NUCLEOTIDE SEQUENCE [LARGE SCALE GENOMIC DNA]</scope>
</reference>
<keyword evidence="2" id="KW-1185">Reference proteome</keyword>
<accession>A0A974NUI9</accession>
<evidence type="ECO:0000313" key="1">
    <source>
        <dbReference type="EMBL" id="QQV77048.1"/>
    </source>
</evidence>
<dbReference type="KEGG" id="sari:H5J25_17140"/>
<dbReference type="EMBL" id="CP061035">
    <property type="protein sequence ID" value="QQV77048.1"/>
    <property type="molecule type" value="Genomic_DNA"/>
</dbReference>
<gene>
    <name evidence="1" type="ORF">H5J25_17140</name>
</gene>
<protein>
    <submittedName>
        <fullName evidence="1">Uncharacterized protein</fullName>
    </submittedName>
</protein>
<dbReference type="Proteomes" id="UP000595894">
    <property type="component" value="Chromosome"/>
</dbReference>
<sequence>MSGERDRPGSEPVPDGIGRAAAAGIVASVRPALVPPRQPPLSRFGGSFWLVARGGSGPIAGVLGPQLGGSQAGARITYALDASRRFALAARITSPLGPGAQELALGVDWQPTRLPVRLIAEHRIGLNGGRGGPGIGIVGGFGPRRIGRGFAAEGYAQAGAIARDGGEGFADGAVRITHPVALLGRVRFDLGAGAWGAAQRDVSRIDLGPSLVANVPIGPQKVRVRLDWRQRIAGNATPDSGLALTVGADF</sequence>
<organism evidence="1 2">
    <name type="scientific">Sphingomonas aliaeris</name>
    <dbReference type="NCBI Taxonomy" id="2759526"/>
    <lineage>
        <taxon>Bacteria</taxon>
        <taxon>Pseudomonadati</taxon>
        <taxon>Pseudomonadota</taxon>
        <taxon>Alphaproteobacteria</taxon>
        <taxon>Sphingomonadales</taxon>
        <taxon>Sphingomonadaceae</taxon>
        <taxon>Sphingomonas</taxon>
    </lineage>
</organism>